<proteinExistence type="inferred from homology"/>
<keyword evidence="2" id="KW-0285">Flavoprotein</keyword>
<dbReference type="PANTHER" id="PTHR43567:SF1">
    <property type="entry name" value="FLAVOREDOXIN"/>
    <property type="match status" value="1"/>
</dbReference>
<dbReference type="AlphaFoldDB" id="A0A497EQK4"/>
<evidence type="ECO:0000256" key="1">
    <source>
        <dbReference type="ARBA" id="ARBA00001917"/>
    </source>
</evidence>
<dbReference type="GO" id="GO:0010181">
    <property type="term" value="F:FMN binding"/>
    <property type="evidence" value="ECO:0007669"/>
    <property type="project" value="InterPro"/>
</dbReference>
<dbReference type="Proteomes" id="UP000278475">
    <property type="component" value="Unassembled WGS sequence"/>
</dbReference>
<reference evidence="7 8" key="1">
    <citation type="submission" date="2018-06" db="EMBL/GenBank/DDBJ databases">
        <title>Extensive metabolic versatility and redundancy in microbially diverse, dynamic hydrothermal sediments.</title>
        <authorList>
            <person name="Dombrowski N."/>
            <person name="Teske A."/>
            <person name="Baker B.J."/>
        </authorList>
    </citation>
    <scope>NUCLEOTIDE SEQUENCE [LARGE SCALE GENOMIC DNA]</scope>
    <source>
        <strain evidence="6">B34_G17</strain>
        <strain evidence="5">B66_G16</strain>
    </source>
</reference>
<dbReference type="SMART" id="SM00903">
    <property type="entry name" value="Flavin_Reduct"/>
    <property type="match status" value="1"/>
</dbReference>
<dbReference type="EMBL" id="QMQX01000047">
    <property type="protein sequence ID" value="RLE52569.1"/>
    <property type="molecule type" value="Genomic_DNA"/>
</dbReference>
<evidence type="ECO:0000313" key="8">
    <source>
        <dbReference type="Proteomes" id="UP000278475"/>
    </source>
</evidence>
<evidence type="ECO:0000313" key="5">
    <source>
        <dbReference type="EMBL" id="RLE48858.1"/>
    </source>
</evidence>
<dbReference type="InterPro" id="IPR052174">
    <property type="entry name" value="Flavoredoxin"/>
</dbReference>
<dbReference type="InterPro" id="IPR002563">
    <property type="entry name" value="Flavin_Rdtase-like_dom"/>
</dbReference>
<dbReference type="Pfam" id="PF01613">
    <property type="entry name" value="Flavin_Reduct"/>
    <property type="match status" value="1"/>
</dbReference>
<evidence type="ECO:0000313" key="6">
    <source>
        <dbReference type="EMBL" id="RLE52569.1"/>
    </source>
</evidence>
<dbReference type="Proteomes" id="UP000272051">
    <property type="component" value="Unassembled WGS sequence"/>
</dbReference>
<comment type="caution">
    <text evidence="5">The sequence shown here is derived from an EMBL/GenBank/DDBJ whole genome shotgun (WGS) entry which is preliminary data.</text>
</comment>
<evidence type="ECO:0000313" key="7">
    <source>
        <dbReference type="Proteomes" id="UP000272051"/>
    </source>
</evidence>
<dbReference type="InterPro" id="IPR012349">
    <property type="entry name" value="Split_barrel_FMN-bd"/>
</dbReference>
<evidence type="ECO:0000259" key="4">
    <source>
        <dbReference type="SMART" id="SM00903"/>
    </source>
</evidence>
<feature type="domain" description="Flavin reductase like" evidence="4">
    <location>
        <begin position="13"/>
        <end position="158"/>
    </location>
</feature>
<name>A0A497EQK4_9CREN</name>
<organism evidence="5 8">
    <name type="scientific">Thermoproteota archaeon</name>
    <dbReference type="NCBI Taxonomy" id="2056631"/>
    <lineage>
        <taxon>Archaea</taxon>
        <taxon>Thermoproteota</taxon>
    </lineage>
</organism>
<dbReference type="SUPFAM" id="SSF50475">
    <property type="entry name" value="FMN-binding split barrel"/>
    <property type="match status" value="1"/>
</dbReference>
<gene>
    <name evidence="5" type="ORF">DRJ31_06360</name>
    <name evidence="6" type="ORF">DRJ33_03465</name>
</gene>
<evidence type="ECO:0000256" key="3">
    <source>
        <dbReference type="ARBA" id="ARBA00038054"/>
    </source>
</evidence>
<protein>
    <submittedName>
        <fullName evidence="5">Flavin reductase</fullName>
    </submittedName>
</protein>
<sequence length="181" mass="20258">MAKVDVGEDFFKLLHPKLTTLIISQAEDGRVNVMACSWIMPVSEDPPKIALSIWRESYTYELISRVGEFTVNIPLATHLKEVWLAGSKSGREFDKVSAIKMTLKPAKLVKPPIIEECIGHLECKVCDKVNAGECTVYIADVLAAYADEQHFKKVWDVYKANVLMHLGGRAFTTLAKHVLRA</sequence>
<dbReference type="Gene3D" id="2.30.110.10">
    <property type="entry name" value="Electron Transport, Fmn-binding Protein, Chain A"/>
    <property type="match status" value="1"/>
</dbReference>
<accession>A0A497EQK4</accession>
<comment type="cofactor">
    <cofactor evidence="1">
        <name>FMN</name>
        <dbReference type="ChEBI" id="CHEBI:58210"/>
    </cofactor>
</comment>
<evidence type="ECO:0000256" key="2">
    <source>
        <dbReference type="ARBA" id="ARBA00022630"/>
    </source>
</evidence>
<comment type="similarity">
    <text evidence="3">Belongs to the flavoredoxin family.</text>
</comment>
<dbReference type="PANTHER" id="PTHR43567">
    <property type="entry name" value="FLAVOREDOXIN-RELATED-RELATED"/>
    <property type="match status" value="1"/>
</dbReference>
<dbReference type="EMBL" id="QMQV01000056">
    <property type="protein sequence ID" value="RLE48858.1"/>
    <property type="molecule type" value="Genomic_DNA"/>
</dbReference>